<keyword evidence="2 5" id="KW-0689">Ribosomal protein</keyword>
<dbReference type="Proteomes" id="UP000019450">
    <property type="component" value="Chromosome"/>
</dbReference>
<dbReference type="STRING" id="1427984.X271_00620"/>
<dbReference type="GO" id="GO:0006412">
    <property type="term" value="P:translation"/>
    <property type="evidence" value="ECO:0007669"/>
    <property type="project" value="UniProtKB-UniRule"/>
</dbReference>
<dbReference type="PROSITE" id="PS00784">
    <property type="entry name" value="RIBOSOMAL_L34"/>
    <property type="match status" value="1"/>
</dbReference>
<dbReference type="Gene3D" id="1.10.287.3980">
    <property type="match status" value="1"/>
</dbReference>
<dbReference type="eggNOG" id="COG0230">
    <property type="taxonomic scope" value="Bacteria"/>
</dbReference>
<evidence type="ECO:0000256" key="4">
    <source>
        <dbReference type="ARBA" id="ARBA00035177"/>
    </source>
</evidence>
<proteinExistence type="inferred from homology"/>
<keyword evidence="8" id="KW-1185">Reference proteome</keyword>
<feature type="region of interest" description="Disordered" evidence="6">
    <location>
        <begin position="1"/>
        <end position="44"/>
    </location>
</feature>
<dbReference type="FunFam" id="1.10.287.3980:FF:000001">
    <property type="entry name" value="Mitochondrial ribosomal protein L34"/>
    <property type="match status" value="1"/>
</dbReference>
<dbReference type="HAMAP" id="MF_00391">
    <property type="entry name" value="Ribosomal_bL34"/>
    <property type="match status" value="1"/>
</dbReference>
<name>W8GTE8_9MOLU</name>
<reference evidence="7 8" key="1">
    <citation type="journal article" date="2014" name="Genome Biol. Evol.">
        <title>Phylogenomics of "Candidatus Hepatoplasma crinochetorum," a Lineage of Mollicutes Associated with Noninsect Arthropods.</title>
        <authorList>
            <person name="Leclercq S."/>
            <person name="Dittmer J."/>
            <person name="Bouchon D."/>
            <person name="Cordaux R."/>
        </authorList>
    </citation>
    <scope>NUCLEOTIDE SEQUENCE [LARGE SCALE GENOMIC DNA]</scope>
    <source>
        <strain evidence="7 8">Av</strain>
    </source>
</reference>
<dbReference type="InterPro" id="IPR020939">
    <property type="entry name" value="Ribosomal_bL34_CS"/>
</dbReference>
<accession>W8GTE8</accession>
<dbReference type="PANTHER" id="PTHR14503">
    <property type="entry name" value="MITOCHONDRIAL RIBOSOMAL PROTEIN 34 FAMILY MEMBER"/>
    <property type="match status" value="1"/>
</dbReference>
<evidence type="ECO:0000256" key="3">
    <source>
        <dbReference type="ARBA" id="ARBA00023274"/>
    </source>
</evidence>
<dbReference type="InterPro" id="IPR000271">
    <property type="entry name" value="Ribosomal_bL34"/>
</dbReference>
<dbReference type="PATRIC" id="fig|1427984.3.peg.582"/>
<organism evidence="7 8">
    <name type="scientific">Candidatus Hepatoplasma crinochetorum Av</name>
    <dbReference type="NCBI Taxonomy" id="1427984"/>
    <lineage>
        <taxon>Bacteria</taxon>
        <taxon>Bacillati</taxon>
        <taxon>Mycoplasmatota</taxon>
        <taxon>Mollicutes</taxon>
        <taxon>Candidatus Hepatoplasmataceae</taxon>
        <taxon>Candidatus Hepatoplasma</taxon>
    </lineage>
</organism>
<evidence type="ECO:0000256" key="1">
    <source>
        <dbReference type="ARBA" id="ARBA00010111"/>
    </source>
</evidence>
<gene>
    <name evidence="5 7" type="primary">rpmH</name>
    <name evidence="7" type="ORF">X271_00620</name>
</gene>
<dbReference type="PANTHER" id="PTHR14503:SF4">
    <property type="entry name" value="LARGE RIBOSOMAL SUBUNIT PROTEIN BL34M"/>
    <property type="match status" value="1"/>
</dbReference>
<dbReference type="HOGENOM" id="CLU_129938_2_0_14"/>
<feature type="compositionally biased region" description="Basic residues" evidence="6">
    <location>
        <begin position="1"/>
        <end position="24"/>
    </location>
</feature>
<sequence>MKRTYQPNKRKKAKTHGFRARKATKQGQKVVKSRRSKGRKKLTN</sequence>
<dbReference type="EMBL" id="CP006932">
    <property type="protein sequence ID" value="AHK22705.1"/>
    <property type="molecule type" value="Genomic_DNA"/>
</dbReference>
<dbReference type="GO" id="GO:1990904">
    <property type="term" value="C:ribonucleoprotein complex"/>
    <property type="evidence" value="ECO:0007669"/>
    <property type="project" value="UniProtKB-KW"/>
</dbReference>
<evidence type="ECO:0000256" key="5">
    <source>
        <dbReference type="HAMAP-Rule" id="MF_00391"/>
    </source>
</evidence>
<evidence type="ECO:0000256" key="6">
    <source>
        <dbReference type="SAM" id="MobiDB-lite"/>
    </source>
</evidence>
<dbReference type="RefSeq" id="WP_025208991.1">
    <property type="nucleotide sequence ID" value="NZ_CP006932.1"/>
</dbReference>
<evidence type="ECO:0000313" key="7">
    <source>
        <dbReference type="EMBL" id="AHK22705.1"/>
    </source>
</evidence>
<protein>
    <recommendedName>
        <fullName evidence="4 5">Large ribosomal subunit protein bL34</fullName>
    </recommendedName>
</protein>
<evidence type="ECO:0000313" key="8">
    <source>
        <dbReference type="Proteomes" id="UP000019450"/>
    </source>
</evidence>
<feature type="compositionally biased region" description="Basic residues" evidence="6">
    <location>
        <begin position="31"/>
        <end position="44"/>
    </location>
</feature>
<dbReference type="AlphaFoldDB" id="W8GTE8"/>
<keyword evidence="3 5" id="KW-0687">Ribonucleoprotein</keyword>
<comment type="similarity">
    <text evidence="1 5">Belongs to the bacterial ribosomal protein bL34 family.</text>
</comment>
<dbReference type="KEGG" id="hcr:X271_00620"/>
<dbReference type="GO" id="GO:0005840">
    <property type="term" value="C:ribosome"/>
    <property type="evidence" value="ECO:0007669"/>
    <property type="project" value="UniProtKB-KW"/>
</dbReference>
<dbReference type="Pfam" id="PF00468">
    <property type="entry name" value="Ribosomal_L34"/>
    <property type="match status" value="1"/>
</dbReference>
<dbReference type="NCBIfam" id="TIGR01030">
    <property type="entry name" value="rpmH_bact"/>
    <property type="match status" value="1"/>
</dbReference>
<evidence type="ECO:0000256" key="2">
    <source>
        <dbReference type="ARBA" id="ARBA00022980"/>
    </source>
</evidence>
<dbReference type="GO" id="GO:0003735">
    <property type="term" value="F:structural constituent of ribosome"/>
    <property type="evidence" value="ECO:0007669"/>
    <property type="project" value="InterPro"/>
</dbReference>